<protein>
    <recommendedName>
        <fullName evidence="11 12">DNA repair protein RadA</fullName>
    </recommendedName>
</protein>
<dbReference type="Pfam" id="PF06745">
    <property type="entry name" value="ATPase"/>
    <property type="match status" value="1"/>
</dbReference>
<keyword evidence="8 11" id="KW-0346">Stress response</keyword>
<dbReference type="GO" id="GO:0000725">
    <property type="term" value="P:recombinational repair"/>
    <property type="evidence" value="ECO:0007669"/>
    <property type="project" value="UniProtKB-UniRule"/>
</dbReference>
<dbReference type="GO" id="GO:0016787">
    <property type="term" value="F:hydrolase activity"/>
    <property type="evidence" value="ECO:0007669"/>
    <property type="project" value="UniProtKB-KW"/>
</dbReference>
<dbReference type="PROSITE" id="PS50162">
    <property type="entry name" value="RECA_2"/>
    <property type="match status" value="1"/>
</dbReference>
<dbReference type="Pfam" id="PF13541">
    <property type="entry name" value="ChlI"/>
    <property type="match status" value="1"/>
</dbReference>
<dbReference type="InterPro" id="IPR020568">
    <property type="entry name" value="Ribosomal_Su5_D2-typ_SF"/>
</dbReference>
<keyword evidence="1 11" id="KW-0479">Metal-binding</keyword>
<comment type="function">
    <text evidence="11">Plays a role in repairing double-strand DNA breaks, probably involving stabilizing or processing branched DNA or blocked replication forks.</text>
</comment>
<dbReference type="Proteomes" id="UP000879542">
    <property type="component" value="Unassembled WGS sequence"/>
</dbReference>
<dbReference type="InterPro" id="IPR027417">
    <property type="entry name" value="P-loop_NTPase"/>
</dbReference>
<dbReference type="InterPro" id="IPR014774">
    <property type="entry name" value="KaiC-like_dom"/>
</dbReference>
<keyword evidence="7 11" id="KW-0067">ATP-binding</keyword>
<dbReference type="SMART" id="SM00382">
    <property type="entry name" value="AAA"/>
    <property type="match status" value="1"/>
</dbReference>
<evidence type="ECO:0000256" key="7">
    <source>
        <dbReference type="ARBA" id="ARBA00022840"/>
    </source>
</evidence>
<evidence type="ECO:0000256" key="12">
    <source>
        <dbReference type="NCBIfam" id="TIGR00416"/>
    </source>
</evidence>
<dbReference type="Gene3D" id="3.30.230.10">
    <property type="match status" value="1"/>
</dbReference>
<evidence type="ECO:0000256" key="11">
    <source>
        <dbReference type="HAMAP-Rule" id="MF_01498"/>
    </source>
</evidence>
<gene>
    <name evidence="11 14" type="primary">radA</name>
    <name evidence="14" type="ORF">KRQ00_003404</name>
</gene>
<comment type="domain">
    <text evidence="11">The middle region has homology to RecA with ATPase motifs including the RadA KNRFG motif, while the C-terminus is homologous to Lon protease.</text>
</comment>
<dbReference type="Gene3D" id="3.40.50.300">
    <property type="entry name" value="P-loop containing nucleotide triphosphate hydrolases"/>
    <property type="match status" value="1"/>
</dbReference>
<feature type="short sequence motif" description="RadA KNRFG motif" evidence="11">
    <location>
        <begin position="252"/>
        <end position="256"/>
    </location>
</feature>
<sequence length="457" mass="50292">MAKIKTKYVCQSCGYETAKWLGKCPECTKWNTFVEEIDQKSTKKEVFIIDKSSSKPVSINSIESKEEERFTTDINELDRVLGGGIVKGSLVLVGGDPGIGKSTLLIQVSSNVANLGKTVLYITGEESESQIKMRAKRLGINSENLYIFAENNLSIIESYLESVNPELIILDSIQTVFSPEISSAPGTVSQIKEGTSKFMKISKKMGISTFIVGHVTKEGSLAGPKLLEHMVDTVLYFEGERYNTYRLVRAVKNRFGSTNELGVFEMRDLGLVELDNPSKILISEKPKDVAGSVIISTVEGTRPMLLELQALVSPTSFGIPKRTSTGVDYNRVGMLLAVLEKRVGLQIQNQDVYINIVGGIKINEPSIDLGIAISVASSFRNIPIDEDIAVTGEVGLTGEVRAVSFIEKRIAECKKLGFKKIVVPRSNYDVVKETKGIEMWPVDNLRQAINIVLGRNQ</sequence>
<evidence type="ECO:0000256" key="1">
    <source>
        <dbReference type="ARBA" id="ARBA00022723"/>
    </source>
</evidence>
<organism evidence="14 15">
    <name type="scientific">Clostridioides difficile</name>
    <name type="common">Peptoclostridium difficile</name>
    <dbReference type="NCBI Taxonomy" id="1496"/>
    <lineage>
        <taxon>Bacteria</taxon>
        <taxon>Bacillati</taxon>
        <taxon>Bacillota</taxon>
        <taxon>Clostridia</taxon>
        <taxon>Peptostreptococcales</taxon>
        <taxon>Peptostreptococcaceae</taxon>
        <taxon>Clostridioides</taxon>
    </lineage>
</organism>
<dbReference type="CDD" id="cd01121">
    <property type="entry name" value="RadA_SMS_N"/>
    <property type="match status" value="1"/>
</dbReference>
<keyword evidence="6 13" id="KW-0862">Zinc</keyword>
<evidence type="ECO:0000256" key="3">
    <source>
        <dbReference type="ARBA" id="ARBA00022763"/>
    </source>
</evidence>
<feature type="binding site" evidence="11">
    <location>
        <begin position="95"/>
        <end position="102"/>
    </location>
    <ligand>
        <name>ATP</name>
        <dbReference type="ChEBI" id="CHEBI:30616"/>
    </ligand>
</feature>
<keyword evidence="3 11" id="KW-0227">DNA damage</keyword>
<evidence type="ECO:0000313" key="14">
    <source>
        <dbReference type="EMBL" id="HBH2621599.1"/>
    </source>
</evidence>
<dbReference type="PANTHER" id="PTHR32472">
    <property type="entry name" value="DNA REPAIR PROTEIN RADA"/>
    <property type="match status" value="1"/>
</dbReference>
<keyword evidence="5" id="KW-0378">Hydrolase</keyword>
<dbReference type="PRINTS" id="PR01874">
    <property type="entry name" value="DNAREPAIRADA"/>
</dbReference>
<dbReference type="RefSeq" id="WP_003425581.1">
    <property type="nucleotide sequence ID" value="NZ_AP025558.1"/>
</dbReference>
<feature type="region of interest" description="Lon-protease-like" evidence="11">
    <location>
        <begin position="351"/>
        <end position="457"/>
    </location>
</feature>
<comment type="caution">
    <text evidence="14">The sequence shown here is derived from an EMBL/GenBank/DDBJ whole genome shotgun (WGS) entry which is preliminary data.</text>
</comment>
<evidence type="ECO:0000256" key="6">
    <source>
        <dbReference type="ARBA" id="ARBA00022833"/>
    </source>
</evidence>
<proteinExistence type="inferred from homology"/>
<dbReference type="SUPFAM" id="SSF54211">
    <property type="entry name" value="Ribosomal protein S5 domain 2-like"/>
    <property type="match status" value="1"/>
</dbReference>
<evidence type="ECO:0000313" key="15">
    <source>
        <dbReference type="Proteomes" id="UP000879542"/>
    </source>
</evidence>
<dbReference type="InterPro" id="IPR020588">
    <property type="entry name" value="RecA_ATP-bd"/>
</dbReference>
<evidence type="ECO:0000256" key="13">
    <source>
        <dbReference type="RuleBase" id="RU003555"/>
    </source>
</evidence>
<keyword evidence="9 11" id="KW-0238">DNA-binding</keyword>
<dbReference type="GO" id="GO:0003684">
    <property type="term" value="F:damaged DNA binding"/>
    <property type="evidence" value="ECO:0007669"/>
    <property type="project" value="InterPro"/>
</dbReference>
<dbReference type="NCBIfam" id="TIGR00416">
    <property type="entry name" value="sms"/>
    <property type="match status" value="1"/>
</dbReference>
<reference evidence="14" key="2">
    <citation type="submission" date="2021-06" db="EMBL/GenBank/DDBJ databases">
        <authorList>
            <consortium name="NCBI Pathogen Detection Project"/>
        </authorList>
    </citation>
    <scope>NUCLEOTIDE SEQUENCE</scope>
    <source>
        <strain evidence="14">Clostridioides</strain>
    </source>
</reference>
<dbReference type="GO" id="GO:0140664">
    <property type="term" value="F:ATP-dependent DNA damage sensor activity"/>
    <property type="evidence" value="ECO:0007669"/>
    <property type="project" value="InterPro"/>
</dbReference>
<dbReference type="InterPro" id="IPR004504">
    <property type="entry name" value="DNA_repair_RadA"/>
</dbReference>
<accession>A0A9P4DB78</accession>
<dbReference type="Pfam" id="PF18073">
    <property type="entry name" value="Zn_ribbon_LapB"/>
    <property type="match status" value="1"/>
</dbReference>
<dbReference type="FunFam" id="3.40.50.300:FF:000050">
    <property type="entry name" value="DNA repair protein RadA"/>
    <property type="match status" value="1"/>
</dbReference>
<dbReference type="InterPro" id="IPR003593">
    <property type="entry name" value="AAA+_ATPase"/>
</dbReference>
<name>A0A9P4DB78_CLODI</name>
<dbReference type="PANTHER" id="PTHR32472:SF10">
    <property type="entry name" value="DNA REPAIR PROTEIN RADA-LIKE PROTEIN"/>
    <property type="match status" value="1"/>
</dbReference>
<dbReference type="SUPFAM" id="SSF52540">
    <property type="entry name" value="P-loop containing nucleoside triphosphate hydrolases"/>
    <property type="match status" value="1"/>
</dbReference>
<dbReference type="GO" id="GO:0005524">
    <property type="term" value="F:ATP binding"/>
    <property type="evidence" value="ECO:0007669"/>
    <property type="project" value="UniProtKB-UniRule"/>
</dbReference>
<evidence type="ECO:0000256" key="4">
    <source>
        <dbReference type="ARBA" id="ARBA00022771"/>
    </source>
</evidence>
<evidence type="ECO:0000256" key="8">
    <source>
        <dbReference type="ARBA" id="ARBA00023016"/>
    </source>
</evidence>
<dbReference type="InterPro" id="IPR041166">
    <property type="entry name" value="Rubredoxin_2"/>
</dbReference>
<reference evidence="14" key="1">
    <citation type="journal article" date="2018" name="Genome Biol.">
        <title>SKESA: strategic k-mer extension for scrupulous assemblies.</title>
        <authorList>
            <person name="Souvorov A."/>
            <person name="Agarwala R."/>
            <person name="Lipman D.J."/>
        </authorList>
    </citation>
    <scope>NUCLEOTIDE SEQUENCE</scope>
    <source>
        <strain evidence="14">Clostridioides</strain>
    </source>
</reference>
<evidence type="ECO:0000256" key="9">
    <source>
        <dbReference type="ARBA" id="ARBA00023125"/>
    </source>
</evidence>
<dbReference type="HAMAP" id="MF_01498">
    <property type="entry name" value="RadA_bact"/>
    <property type="match status" value="1"/>
</dbReference>
<evidence type="ECO:0000256" key="10">
    <source>
        <dbReference type="ARBA" id="ARBA00023204"/>
    </source>
</evidence>
<dbReference type="GO" id="GO:0008270">
    <property type="term" value="F:zinc ion binding"/>
    <property type="evidence" value="ECO:0007669"/>
    <property type="project" value="UniProtKB-KW"/>
</dbReference>
<keyword evidence="2 11" id="KW-0547">Nucleotide-binding</keyword>
<dbReference type="InterPro" id="IPR014721">
    <property type="entry name" value="Ribsml_uS5_D2-typ_fold_subgr"/>
</dbReference>
<evidence type="ECO:0000256" key="2">
    <source>
        <dbReference type="ARBA" id="ARBA00022741"/>
    </source>
</evidence>
<evidence type="ECO:0000256" key="5">
    <source>
        <dbReference type="ARBA" id="ARBA00022801"/>
    </source>
</evidence>
<dbReference type="EMBL" id="DAEQIJ010000023">
    <property type="protein sequence ID" value="HBH2621599.1"/>
    <property type="molecule type" value="Genomic_DNA"/>
</dbReference>
<keyword evidence="4 13" id="KW-0863">Zinc-finger</keyword>
<comment type="similarity">
    <text evidence="11 13">Belongs to the RecA family. RadA subfamily.</text>
</comment>
<keyword evidence="10 11" id="KW-0234">DNA repair</keyword>
<dbReference type="AlphaFoldDB" id="A0A9P4DB78"/>
<dbReference type="GO" id="GO:0005829">
    <property type="term" value="C:cytosol"/>
    <property type="evidence" value="ECO:0007669"/>
    <property type="project" value="TreeGrafter"/>
</dbReference>
<comment type="function">
    <text evidence="13">DNA-dependent ATPase involved in processing of recombination intermediates, plays a role in repairing DNA breaks. Stimulates the branch migration of RecA-mediated strand transfer reactions, allowing the 3' invading strand to extend heteroduplex DNA faster. Binds ssDNA in the presence of ADP but not other nucleotides, has ATPase activity that is stimulated by ssDNA and various branched DNA structures, but inhibited by SSB. Does not have RecA's homology-searching function.</text>
</comment>